<dbReference type="HAMAP" id="MF_00009">
    <property type="entry name" value="Endoribonucl_YbeY"/>
    <property type="match status" value="1"/>
</dbReference>
<comment type="cofactor">
    <cofactor evidence="9">
        <name>Zn(2+)</name>
        <dbReference type="ChEBI" id="CHEBI:29105"/>
    </cofactor>
    <text evidence="9">Binds 1 zinc ion.</text>
</comment>
<feature type="binding site" evidence="9">
    <location>
        <position position="145"/>
    </location>
    <ligand>
        <name>Zn(2+)</name>
        <dbReference type="ChEBI" id="CHEBI:29105"/>
        <note>catalytic</note>
    </ligand>
</feature>
<name>A0ABV6BZY7_9ACTN</name>
<keyword evidence="9" id="KW-0963">Cytoplasm</keyword>
<evidence type="ECO:0000256" key="10">
    <source>
        <dbReference type="SAM" id="MobiDB-lite"/>
    </source>
</evidence>
<dbReference type="PANTHER" id="PTHR46986:SF1">
    <property type="entry name" value="ENDORIBONUCLEASE YBEY, CHLOROPLASTIC"/>
    <property type="match status" value="1"/>
</dbReference>
<keyword evidence="2 9" id="KW-0690">Ribosome biogenesis</keyword>
<evidence type="ECO:0000313" key="11">
    <source>
        <dbReference type="EMBL" id="MFC0080986.1"/>
    </source>
</evidence>
<dbReference type="InterPro" id="IPR020549">
    <property type="entry name" value="YbeY_CS"/>
</dbReference>
<dbReference type="NCBIfam" id="TIGR00043">
    <property type="entry name" value="rRNA maturation RNase YbeY"/>
    <property type="match status" value="1"/>
</dbReference>
<keyword evidence="4 9" id="KW-0540">Nuclease</keyword>
<proteinExistence type="inferred from homology"/>
<evidence type="ECO:0000313" key="12">
    <source>
        <dbReference type="Proteomes" id="UP001589788"/>
    </source>
</evidence>
<feature type="region of interest" description="Disordered" evidence="10">
    <location>
        <begin position="68"/>
        <end position="99"/>
    </location>
</feature>
<organism evidence="11 12">
    <name type="scientific">Aciditerrimonas ferrireducens</name>
    <dbReference type="NCBI Taxonomy" id="667306"/>
    <lineage>
        <taxon>Bacteria</taxon>
        <taxon>Bacillati</taxon>
        <taxon>Actinomycetota</taxon>
        <taxon>Acidimicrobiia</taxon>
        <taxon>Acidimicrobiales</taxon>
        <taxon>Acidimicrobiaceae</taxon>
        <taxon>Aciditerrimonas</taxon>
    </lineage>
</organism>
<keyword evidence="8 9" id="KW-0862">Zinc</keyword>
<dbReference type="InterPro" id="IPR023091">
    <property type="entry name" value="MetalPrtase_cat_dom_sf_prd"/>
</dbReference>
<dbReference type="Proteomes" id="UP001589788">
    <property type="component" value="Unassembled WGS sequence"/>
</dbReference>
<keyword evidence="12" id="KW-1185">Reference proteome</keyword>
<dbReference type="InterPro" id="IPR002036">
    <property type="entry name" value="YbeY"/>
</dbReference>
<comment type="subcellular location">
    <subcellularLocation>
        <location evidence="9">Cytoplasm</location>
    </subcellularLocation>
</comment>
<dbReference type="SUPFAM" id="SSF55486">
    <property type="entry name" value="Metalloproteases ('zincins'), catalytic domain"/>
    <property type="match status" value="1"/>
</dbReference>
<feature type="binding site" evidence="9">
    <location>
        <position position="135"/>
    </location>
    <ligand>
        <name>Zn(2+)</name>
        <dbReference type="ChEBI" id="CHEBI:29105"/>
        <note>catalytic</note>
    </ligand>
</feature>
<keyword evidence="5 9" id="KW-0479">Metal-binding</keyword>
<evidence type="ECO:0000256" key="4">
    <source>
        <dbReference type="ARBA" id="ARBA00022722"/>
    </source>
</evidence>
<dbReference type="Pfam" id="PF02130">
    <property type="entry name" value="YbeY"/>
    <property type="match status" value="1"/>
</dbReference>
<evidence type="ECO:0000256" key="2">
    <source>
        <dbReference type="ARBA" id="ARBA00022517"/>
    </source>
</evidence>
<dbReference type="PROSITE" id="PS01306">
    <property type="entry name" value="UPF0054"/>
    <property type="match status" value="1"/>
</dbReference>
<evidence type="ECO:0000256" key="8">
    <source>
        <dbReference type="ARBA" id="ARBA00022833"/>
    </source>
</evidence>
<comment type="function">
    <text evidence="9">Single strand-specific metallo-endoribonuclease involved in late-stage 70S ribosome quality control and in maturation of the 3' terminus of the 16S rRNA.</text>
</comment>
<evidence type="ECO:0000256" key="1">
    <source>
        <dbReference type="ARBA" id="ARBA00010875"/>
    </source>
</evidence>
<evidence type="ECO:0000256" key="7">
    <source>
        <dbReference type="ARBA" id="ARBA00022801"/>
    </source>
</evidence>
<keyword evidence="3 9" id="KW-0698">rRNA processing</keyword>
<protein>
    <recommendedName>
        <fullName evidence="9">Endoribonuclease YbeY</fullName>
        <ecNumber evidence="9">3.1.-.-</ecNumber>
    </recommendedName>
</protein>
<gene>
    <name evidence="9 11" type="primary">ybeY</name>
    <name evidence="11" type="ORF">ACFFRE_02280</name>
</gene>
<dbReference type="Gene3D" id="3.40.390.30">
    <property type="entry name" value="Metalloproteases ('zincins'), catalytic domain"/>
    <property type="match status" value="1"/>
</dbReference>
<keyword evidence="6 9" id="KW-0255">Endonuclease</keyword>
<keyword evidence="7 9" id="KW-0378">Hydrolase</keyword>
<dbReference type="EC" id="3.1.-.-" evidence="9"/>
<evidence type="ECO:0000256" key="3">
    <source>
        <dbReference type="ARBA" id="ARBA00022552"/>
    </source>
</evidence>
<comment type="similarity">
    <text evidence="1 9">Belongs to the endoribonuclease YbeY family.</text>
</comment>
<reference evidence="11 12" key="1">
    <citation type="submission" date="2024-09" db="EMBL/GenBank/DDBJ databases">
        <authorList>
            <person name="Sun Q."/>
            <person name="Mori K."/>
        </authorList>
    </citation>
    <scope>NUCLEOTIDE SEQUENCE [LARGE SCALE GENOMIC DNA]</scope>
    <source>
        <strain evidence="11 12">JCM 15389</strain>
    </source>
</reference>
<dbReference type="RefSeq" id="WP_248105637.1">
    <property type="nucleotide sequence ID" value="NZ_JAKHEX010000003.1"/>
</dbReference>
<comment type="caution">
    <text evidence="11">The sequence shown here is derived from an EMBL/GenBank/DDBJ whole genome shotgun (WGS) entry which is preliminary data.</text>
</comment>
<sequence>MPVDVFCADEQADRPVAIERFAELARGALAAEGVVADAEVSLLFVDEATIAELNDRFLGREGPTDVLAFPIDDEPQVRGRSPDAGGPGPGDSGEPDDEEVPVLLGDIVVCPAVAERNAAEHGVSLEDELALLVVHGVLHLLGMDHEQDEEAERMERREQELLDLLYRRPG</sequence>
<dbReference type="EMBL" id="JBHLYQ010000012">
    <property type="protein sequence ID" value="MFC0080986.1"/>
    <property type="molecule type" value="Genomic_DNA"/>
</dbReference>
<dbReference type="PANTHER" id="PTHR46986">
    <property type="entry name" value="ENDORIBONUCLEASE YBEY, CHLOROPLASTIC"/>
    <property type="match status" value="1"/>
</dbReference>
<evidence type="ECO:0000256" key="6">
    <source>
        <dbReference type="ARBA" id="ARBA00022759"/>
    </source>
</evidence>
<evidence type="ECO:0000256" key="5">
    <source>
        <dbReference type="ARBA" id="ARBA00022723"/>
    </source>
</evidence>
<feature type="binding site" evidence="9">
    <location>
        <position position="139"/>
    </location>
    <ligand>
        <name>Zn(2+)</name>
        <dbReference type="ChEBI" id="CHEBI:29105"/>
        <note>catalytic</note>
    </ligand>
</feature>
<accession>A0ABV6BZY7</accession>
<evidence type="ECO:0000256" key="9">
    <source>
        <dbReference type="HAMAP-Rule" id="MF_00009"/>
    </source>
</evidence>